<dbReference type="Gene3D" id="3.40.710.10">
    <property type="entry name" value="DD-peptidase/beta-lactamase superfamily"/>
    <property type="match status" value="1"/>
</dbReference>
<keyword evidence="4" id="KW-1185">Reference proteome</keyword>
<dbReference type="RefSeq" id="WP_258214584.1">
    <property type="nucleotide sequence ID" value="NZ_JANQBD010000012.1"/>
</dbReference>
<evidence type="ECO:0000259" key="2">
    <source>
        <dbReference type="Pfam" id="PF00144"/>
    </source>
</evidence>
<dbReference type="PANTHER" id="PTHR43283">
    <property type="entry name" value="BETA-LACTAMASE-RELATED"/>
    <property type="match status" value="1"/>
</dbReference>
<gene>
    <name evidence="3" type="ORF">NV381_17530</name>
</gene>
<protein>
    <submittedName>
        <fullName evidence="3">Beta-lactamase family protein</fullName>
    </submittedName>
</protein>
<accession>A0ABT1YIJ4</accession>
<evidence type="ECO:0000313" key="4">
    <source>
        <dbReference type="Proteomes" id="UP001300012"/>
    </source>
</evidence>
<comment type="caution">
    <text evidence="3">The sequence shown here is derived from an EMBL/GenBank/DDBJ whole genome shotgun (WGS) entry which is preliminary data.</text>
</comment>
<name>A0ABT1YIJ4_9BACL</name>
<feature type="domain" description="Beta-lactamase-related" evidence="2">
    <location>
        <begin position="5"/>
        <end position="331"/>
    </location>
</feature>
<reference evidence="3 4" key="1">
    <citation type="submission" date="2022-08" db="EMBL/GenBank/DDBJ databases">
        <title>Paenibacillus endoradicis sp. nov., Paenibacillus radicibacter sp. nov and Paenibacillus pararadicis sp. nov., three cold-adapted plant growth-promoting bacteria isolated from root of Larix gmelinii in Great Khingan.</title>
        <authorList>
            <person name="Xue H."/>
        </authorList>
    </citation>
    <scope>NUCLEOTIDE SEQUENCE [LARGE SCALE GENOMIC DNA]</scope>
    <source>
        <strain evidence="3 4">N5-1-1-5</strain>
    </source>
</reference>
<dbReference type="InterPro" id="IPR012338">
    <property type="entry name" value="Beta-lactam/transpept-like"/>
</dbReference>
<dbReference type="PANTHER" id="PTHR43283:SF11">
    <property type="entry name" value="BETA-LACTAMASE-RELATED DOMAIN-CONTAINING PROTEIN"/>
    <property type="match status" value="1"/>
</dbReference>
<keyword evidence="1" id="KW-0378">Hydrolase</keyword>
<dbReference type="Proteomes" id="UP001300012">
    <property type="component" value="Unassembled WGS sequence"/>
</dbReference>
<dbReference type="Pfam" id="PF00144">
    <property type="entry name" value="Beta-lactamase"/>
    <property type="match status" value="1"/>
</dbReference>
<evidence type="ECO:0000256" key="1">
    <source>
        <dbReference type="ARBA" id="ARBA00022801"/>
    </source>
</evidence>
<dbReference type="InterPro" id="IPR001466">
    <property type="entry name" value="Beta-lactam-related"/>
</dbReference>
<evidence type="ECO:0000313" key="3">
    <source>
        <dbReference type="EMBL" id="MCR8633006.1"/>
    </source>
</evidence>
<organism evidence="3 4">
    <name type="scientific">Paenibacillus radicis</name>
    <name type="common">ex Xue et al. 2023</name>
    <dbReference type="NCBI Taxonomy" id="2972489"/>
    <lineage>
        <taxon>Bacteria</taxon>
        <taxon>Bacillati</taxon>
        <taxon>Bacillota</taxon>
        <taxon>Bacilli</taxon>
        <taxon>Bacillales</taxon>
        <taxon>Paenibacillaceae</taxon>
        <taxon>Paenibacillus</taxon>
    </lineage>
</organism>
<dbReference type="EMBL" id="JANQBD010000012">
    <property type="protein sequence ID" value="MCR8633006.1"/>
    <property type="molecule type" value="Genomic_DNA"/>
</dbReference>
<dbReference type="InterPro" id="IPR050789">
    <property type="entry name" value="Diverse_Enzym_Activities"/>
</dbReference>
<dbReference type="SUPFAM" id="SSF56601">
    <property type="entry name" value="beta-lactamase/transpeptidase-like"/>
    <property type="match status" value="1"/>
</dbReference>
<proteinExistence type="predicted"/>
<sequence length="342" mass="37423">MDNVDKMLEGWVQEQKIPGGVISITVKNRVLFHKAYGSYSDGTAERTIALDTLFDLASLTKVVSTLPAILTLAAAGKLSLKHKVRSYIPAFKHEQVTIRHLLLHSSGLPADLPVEPRSAQGRQVLNDIFKQELLAPAGTQVLYSDLGMILLGEIIARVSGEPLDQYVRRVVFEPLGMTDVGFNPSESLRQRIAATELVDGAYIIGEVHDEKSYHLGGVSGSAGLFGTAGDLSKYADLWLAPDKYGIIPAAYIQAALNEPFQNRGLGWEVLDDTQAIPYSCGTLWPRGSFGHTGFTGTSLWLDPSHDLAVVFLTNAVHSGRDNPVRHLRRQLHDEIFASLFHS</sequence>